<dbReference type="Pfam" id="PF00060">
    <property type="entry name" value="Lig_chan"/>
    <property type="match status" value="1"/>
</dbReference>
<keyword evidence="5 9" id="KW-1133">Transmembrane helix</keyword>
<evidence type="ECO:0000256" key="4">
    <source>
        <dbReference type="ARBA" id="ARBA00022692"/>
    </source>
</evidence>
<dbReference type="GO" id="GO:0015276">
    <property type="term" value="F:ligand-gated monoatomic ion channel activity"/>
    <property type="evidence" value="ECO:0007669"/>
    <property type="project" value="InterPro"/>
</dbReference>
<accession>A0A9N9U071</accession>
<keyword evidence="7" id="KW-0675">Receptor</keyword>
<dbReference type="InterPro" id="IPR052192">
    <property type="entry name" value="Insect_Ionotropic_Sensory_Rcpt"/>
</dbReference>
<name>A0A9N9U071_PHYSR</name>
<reference evidence="12" key="1">
    <citation type="submission" date="2022-01" db="EMBL/GenBank/DDBJ databases">
        <authorList>
            <person name="King R."/>
        </authorList>
    </citation>
    <scope>NUCLEOTIDE SEQUENCE</scope>
</reference>
<dbReference type="AlphaFoldDB" id="A0A9N9U071"/>
<sequence>MYIRKVHFVLILCYLSQAAGNCSISENIAFICDYVHWREINHLIIIDEDIDSVCGIKTIKDNLKTLMNKNIYFATYPLLTSSEATLNITSCKTAVVTFLKDNFTVINLLEDANFIGRYGGKVSWLLLAHCHLQTNIMNELRYGNFGIDSDIAIDDLNSTQYEITTNKEDSILPFRYNFNKTATNSTITCVNLPSNETQETRYLYQIYNIRRNYNTSLVVRFLGDWNPVNSTKNLKLFWPIEDRDNFHQYPLVVGIHGTPSDGPMKEQEVDTTQIYYADYIFQFLNSSKSYVGFVKLGNRENNEWTDLLHALVDEVVDISGQGISKTTGKINDMAFSFDILKNSRHIYVTPQESEKLRNIFTTPFDSRLILCVVGTGFILSLGMTVNNWVRHKLGGRRREFSESIVWCVGIFTQQGSIWKTRSLTEKIIVLITLFLTVLTYNSYSAFITSILSVELYKIQSVTDLLESDYKIGYVKNGEDEDYLRSVNISELKQIYLRGYLQHDLINISEGLMKVTSDHFAFFASGQSARTHLLNVTKGRCKFEIQEIKIPYTNEYMAILMSKNSPYKKLINLSVIKMFETGVYKYINSAVYPAIKQCMKHASFQSARLADLSTAFFIVLIGWMASLVLMSLECVWKKRRIIRGNLKRRFQNGSDTAGAINAQLDFDTYVKFLVRNNAQPFEYRN</sequence>
<dbReference type="SUPFAM" id="SSF53850">
    <property type="entry name" value="Periplasmic binding protein-like II"/>
    <property type="match status" value="1"/>
</dbReference>
<keyword evidence="3" id="KW-1003">Cell membrane</keyword>
<evidence type="ECO:0000256" key="6">
    <source>
        <dbReference type="ARBA" id="ARBA00023136"/>
    </source>
</evidence>
<feature type="chain" id="PRO_5040156433" description="Ionotropic glutamate receptor C-terminal domain-containing protein" evidence="10">
    <location>
        <begin position="19"/>
        <end position="684"/>
    </location>
</feature>
<dbReference type="PANTHER" id="PTHR42643">
    <property type="entry name" value="IONOTROPIC RECEPTOR 20A-RELATED"/>
    <property type="match status" value="1"/>
</dbReference>
<feature type="signal peptide" evidence="10">
    <location>
        <begin position="1"/>
        <end position="18"/>
    </location>
</feature>
<evidence type="ECO:0000256" key="7">
    <source>
        <dbReference type="ARBA" id="ARBA00023170"/>
    </source>
</evidence>
<keyword evidence="13" id="KW-1185">Reference proteome</keyword>
<dbReference type="OrthoDB" id="8186464at2759"/>
<evidence type="ECO:0000313" key="12">
    <source>
        <dbReference type="EMBL" id="CAG9865505.1"/>
    </source>
</evidence>
<keyword evidence="8" id="KW-0325">Glycoprotein</keyword>
<proteinExistence type="inferred from homology"/>
<comment type="subcellular location">
    <subcellularLocation>
        <location evidence="1">Cell membrane</location>
        <topology evidence="1">Multi-pass membrane protein</topology>
    </subcellularLocation>
</comment>
<keyword evidence="4 9" id="KW-0812">Transmembrane</keyword>
<dbReference type="EMBL" id="OU900102">
    <property type="protein sequence ID" value="CAG9865505.1"/>
    <property type="molecule type" value="Genomic_DNA"/>
</dbReference>
<comment type="similarity">
    <text evidence="2">Belongs to the glutamate-gated ion channel (TC 1.A.10.1) family.</text>
</comment>
<evidence type="ECO:0000256" key="10">
    <source>
        <dbReference type="SAM" id="SignalP"/>
    </source>
</evidence>
<keyword evidence="10" id="KW-0732">Signal</keyword>
<dbReference type="Proteomes" id="UP001153712">
    <property type="component" value="Chromosome 9"/>
</dbReference>
<feature type="domain" description="Ionotropic glutamate receptor C-terminal" evidence="11">
    <location>
        <begin position="370"/>
        <end position="621"/>
    </location>
</feature>
<feature type="transmembrane region" description="Helical" evidence="9">
    <location>
        <begin position="614"/>
        <end position="635"/>
    </location>
</feature>
<evidence type="ECO:0000313" key="13">
    <source>
        <dbReference type="Proteomes" id="UP001153712"/>
    </source>
</evidence>
<keyword evidence="6 9" id="KW-0472">Membrane</keyword>
<dbReference type="GO" id="GO:0005886">
    <property type="term" value="C:plasma membrane"/>
    <property type="evidence" value="ECO:0007669"/>
    <property type="project" value="UniProtKB-SubCell"/>
</dbReference>
<evidence type="ECO:0000256" key="3">
    <source>
        <dbReference type="ARBA" id="ARBA00022475"/>
    </source>
</evidence>
<evidence type="ECO:0000256" key="8">
    <source>
        <dbReference type="ARBA" id="ARBA00023180"/>
    </source>
</evidence>
<evidence type="ECO:0000256" key="5">
    <source>
        <dbReference type="ARBA" id="ARBA00022989"/>
    </source>
</evidence>
<feature type="transmembrane region" description="Helical" evidence="9">
    <location>
        <begin position="367"/>
        <end position="389"/>
    </location>
</feature>
<evidence type="ECO:0000256" key="1">
    <source>
        <dbReference type="ARBA" id="ARBA00004651"/>
    </source>
</evidence>
<evidence type="ECO:0000259" key="11">
    <source>
        <dbReference type="Pfam" id="PF00060"/>
    </source>
</evidence>
<dbReference type="Gene3D" id="1.10.287.70">
    <property type="match status" value="1"/>
</dbReference>
<gene>
    <name evidence="12" type="ORF">PHYEVI_LOCUS11737</name>
</gene>
<dbReference type="PANTHER" id="PTHR42643:SF33">
    <property type="entry name" value="GLUTAMATE RECEPTOR 2-LIKE PROTEIN"/>
    <property type="match status" value="1"/>
</dbReference>
<dbReference type="InterPro" id="IPR001320">
    <property type="entry name" value="Iontro_rcpt_C"/>
</dbReference>
<feature type="transmembrane region" description="Helical" evidence="9">
    <location>
        <begin position="427"/>
        <end position="451"/>
    </location>
</feature>
<organism evidence="12 13">
    <name type="scientific">Phyllotreta striolata</name>
    <name type="common">Striped flea beetle</name>
    <name type="synonym">Crioceris striolata</name>
    <dbReference type="NCBI Taxonomy" id="444603"/>
    <lineage>
        <taxon>Eukaryota</taxon>
        <taxon>Metazoa</taxon>
        <taxon>Ecdysozoa</taxon>
        <taxon>Arthropoda</taxon>
        <taxon>Hexapoda</taxon>
        <taxon>Insecta</taxon>
        <taxon>Pterygota</taxon>
        <taxon>Neoptera</taxon>
        <taxon>Endopterygota</taxon>
        <taxon>Coleoptera</taxon>
        <taxon>Polyphaga</taxon>
        <taxon>Cucujiformia</taxon>
        <taxon>Chrysomeloidea</taxon>
        <taxon>Chrysomelidae</taxon>
        <taxon>Galerucinae</taxon>
        <taxon>Alticini</taxon>
        <taxon>Phyllotreta</taxon>
    </lineage>
</organism>
<evidence type="ECO:0000256" key="9">
    <source>
        <dbReference type="SAM" id="Phobius"/>
    </source>
</evidence>
<dbReference type="GO" id="GO:0050906">
    <property type="term" value="P:detection of stimulus involved in sensory perception"/>
    <property type="evidence" value="ECO:0007669"/>
    <property type="project" value="UniProtKB-ARBA"/>
</dbReference>
<evidence type="ECO:0000256" key="2">
    <source>
        <dbReference type="ARBA" id="ARBA00008685"/>
    </source>
</evidence>
<protein>
    <recommendedName>
        <fullName evidence="11">Ionotropic glutamate receptor C-terminal domain-containing protein</fullName>
    </recommendedName>
</protein>